<evidence type="ECO:0000256" key="2">
    <source>
        <dbReference type="ARBA" id="ARBA00022676"/>
    </source>
</evidence>
<keyword evidence="5" id="KW-0472">Membrane</keyword>
<keyword evidence="3 4" id="KW-0808">Transferase</keyword>
<keyword evidence="5" id="KW-1133">Transmembrane helix</keyword>
<comment type="similarity">
    <text evidence="1 4">Belongs to the UDP-glycosyltransferase family.</text>
</comment>
<dbReference type="InterPro" id="IPR050271">
    <property type="entry name" value="UDP-glycosyltransferase"/>
</dbReference>
<reference evidence="6" key="1">
    <citation type="journal article" date="2023" name="bioRxiv">
        <title>Scaffold-level genome assemblies of two parasitoid biocontrol wasps reveal the parthenogenesis mechanism and an associated novel virus.</title>
        <authorList>
            <person name="Inwood S."/>
            <person name="Skelly J."/>
            <person name="Guhlin J."/>
            <person name="Harrop T."/>
            <person name="Goldson S."/>
            <person name="Dearden P."/>
        </authorList>
    </citation>
    <scope>NUCLEOTIDE SEQUENCE</scope>
    <source>
        <strain evidence="6">Irish</strain>
        <tissue evidence="6">Whole body</tissue>
    </source>
</reference>
<dbReference type="FunFam" id="3.40.50.2000:FF:000021">
    <property type="entry name" value="UDP-glucuronosyltransferase"/>
    <property type="match status" value="1"/>
</dbReference>
<comment type="caution">
    <text evidence="6">The sequence shown here is derived from an EMBL/GenBank/DDBJ whole genome shotgun (WGS) entry which is preliminary data.</text>
</comment>
<dbReference type="PROSITE" id="PS00375">
    <property type="entry name" value="UDPGT"/>
    <property type="match status" value="1"/>
</dbReference>
<evidence type="ECO:0000256" key="4">
    <source>
        <dbReference type="RuleBase" id="RU003718"/>
    </source>
</evidence>
<feature type="signal peptide" evidence="5">
    <location>
        <begin position="1"/>
        <end position="19"/>
    </location>
</feature>
<dbReference type="GO" id="GO:0016020">
    <property type="term" value="C:membrane"/>
    <property type="evidence" value="ECO:0007669"/>
    <property type="project" value="UniProtKB-SubCell"/>
</dbReference>
<dbReference type="PANTHER" id="PTHR48043:SF145">
    <property type="entry name" value="FI06409P-RELATED"/>
    <property type="match status" value="1"/>
</dbReference>
<evidence type="ECO:0000313" key="7">
    <source>
        <dbReference type="Proteomes" id="UP001168990"/>
    </source>
</evidence>
<evidence type="ECO:0000256" key="1">
    <source>
        <dbReference type="ARBA" id="ARBA00009995"/>
    </source>
</evidence>
<evidence type="ECO:0000256" key="5">
    <source>
        <dbReference type="RuleBase" id="RU362059"/>
    </source>
</evidence>
<proteinExistence type="inferred from homology"/>
<keyword evidence="7" id="KW-1185">Reference proteome</keyword>
<evidence type="ECO:0000313" key="6">
    <source>
        <dbReference type="EMBL" id="KAK0165650.1"/>
    </source>
</evidence>
<dbReference type="InterPro" id="IPR002213">
    <property type="entry name" value="UDP_glucos_trans"/>
</dbReference>
<accession>A0AA39F9W3</accession>
<gene>
    <name evidence="6" type="ORF">PV328_004152</name>
</gene>
<keyword evidence="2 4" id="KW-0328">Glycosyltransferase</keyword>
<dbReference type="Proteomes" id="UP001168990">
    <property type="component" value="Unassembled WGS sequence"/>
</dbReference>
<reference evidence="6" key="2">
    <citation type="submission" date="2023-03" db="EMBL/GenBank/DDBJ databases">
        <authorList>
            <person name="Inwood S.N."/>
            <person name="Skelly J.G."/>
            <person name="Guhlin J."/>
            <person name="Harrop T.W.R."/>
            <person name="Goldson S.G."/>
            <person name="Dearden P.K."/>
        </authorList>
    </citation>
    <scope>NUCLEOTIDE SEQUENCE</scope>
    <source>
        <strain evidence="6">Irish</strain>
        <tissue evidence="6">Whole body</tissue>
    </source>
</reference>
<evidence type="ECO:0000256" key="3">
    <source>
        <dbReference type="ARBA" id="ARBA00022679"/>
    </source>
</evidence>
<keyword evidence="5" id="KW-0732">Signal</keyword>
<dbReference type="Gene3D" id="3.40.50.2000">
    <property type="entry name" value="Glycogen Phosphorylase B"/>
    <property type="match status" value="1"/>
</dbReference>
<comment type="catalytic activity">
    <reaction evidence="5">
        <text>glucuronate acceptor + UDP-alpha-D-glucuronate = acceptor beta-D-glucuronoside + UDP + H(+)</text>
        <dbReference type="Rhea" id="RHEA:21032"/>
        <dbReference type="ChEBI" id="CHEBI:15378"/>
        <dbReference type="ChEBI" id="CHEBI:58052"/>
        <dbReference type="ChEBI" id="CHEBI:58223"/>
        <dbReference type="ChEBI" id="CHEBI:132367"/>
        <dbReference type="ChEBI" id="CHEBI:132368"/>
        <dbReference type="EC" id="2.4.1.17"/>
    </reaction>
</comment>
<dbReference type="CDD" id="cd03784">
    <property type="entry name" value="GT1_Gtf-like"/>
    <property type="match status" value="1"/>
</dbReference>
<dbReference type="EMBL" id="JAQQBS010001422">
    <property type="protein sequence ID" value="KAK0165650.1"/>
    <property type="molecule type" value="Genomic_DNA"/>
</dbReference>
<keyword evidence="5" id="KW-0812">Transmembrane</keyword>
<organism evidence="6 7">
    <name type="scientific">Microctonus aethiopoides</name>
    <dbReference type="NCBI Taxonomy" id="144406"/>
    <lineage>
        <taxon>Eukaryota</taxon>
        <taxon>Metazoa</taxon>
        <taxon>Ecdysozoa</taxon>
        <taxon>Arthropoda</taxon>
        <taxon>Hexapoda</taxon>
        <taxon>Insecta</taxon>
        <taxon>Pterygota</taxon>
        <taxon>Neoptera</taxon>
        <taxon>Endopterygota</taxon>
        <taxon>Hymenoptera</taxon>
        <taxon>Apocrita</taxon>
        <taxon>Ichneumonoidea</taxon>
        <taxon>Braconidae</taxon>
        <taxon>Euphorinae</taxon>
        <taxon>Microctonus</taxon>
    </lineage>
</organism>
<dbReference type="GO" id="GO:0015020">
    <property type="term" value="F:glucuronosyltransferase activity"/>
    <property type="evidence" value="ECO:0007669"/>
    <property type="project" value="UniProtKB-EC"/>
</dbReference>
<dbReference type="InterPro" id="IPR035595">
    <property type="entry name" value="UDP_glycos_trans_CS"/>
</dbReference>
<feature type="transmembrane region" description="Helical" evidence="5">
    <location>
        <begin position="484"/>
        <end position="510"/>
    </location>
</feature>
<feature type="chain" id="PRO_5041480859" description="UDP-glucuronosyltransferase" evidence="5">
    <location>
        <begin position="20"/>
        <end position="522"/>
    </location>
</feature>
<dbReference type="SUPFAM" id="SSF53756">
    <property type="entry name" value="UDP-Glycosyltransferase/glycogen phosphorylase"/>
    <property type="match status" value="1"/>
</dbReference>
<dbReference type="AlphaFoldDB" id="A0AA39F9W3"/>
<dbReference type="Pfam" id="PF00201">
    <property type="entry name" value="UDPGT"/>
    <property type="match status" value="1"/>
</dbReference>
<comment type="subcellular location">
    <subcellularLocation>
        <location evidence="5">Membrane</location>
        <topology evidence="5">Single-pass membrane protein</topology>
    </subcellularLocation>
</comment>
<dbReference type="EC" id="2.4.1.17" evidence="5"/>
<protein>
    <recommendedName>
        <fullName evidence="5">UDP-glucuronosyltransferase</fullName>
        <ecNumber evidence="5">2.4.1.17</ecNumber>
    </recommendedName>
</protein>
<dbReference type="PANTHER" id="PTHR48043">
    <property type="entry name" value="EG:EG0003.4 PROTEIN-RELATED"/>
    <property type="match status" value="1"/>
</dbReference>
<sequence length="522" mass="59070">MKKQIILSVLLAIVSASSSESYRILGIFPFQSRSHQMLFDGIVKGLVRKGHQIDLVTVYPMKKSIPNYKVVVNLQNITESLVNKWNVKFASELGDDTLPIIALQYGNGLCEYLGLPELQKIIKNPPRNPPYDLVIVESFGANCFIGLGHVLKVPVVMASSTIDLPWLSEALGQPDNIAFFPAFFTSYSHPMTFLQRVHNTIVNHMNHHRFRRYIEDVQNAQMKKYLSPDIPPLWELEKNVVLALVNSFHSLNGIRPLTPGIIEVAGLHVHENYVELPQELAKWMNESTAGVVYFTLGSMVNIETFPDVTIRAFYSTFKKIAPVRVLMKVGNKENLLPGLPDNVMISSWIPQVAILAHKNTKVFITHGGLMSSQESLTFGVPIIGIPLFGDQFTNVEFFMKKNMALMLNVKSLTEESIHGALKKILKNPEYKKAAKYHSKRFLDRPLSAMDTAIYWIEYAIRNGPGALRSPAIDMAWWQVALLDVYAFLMLTFITISYLILVVLNFCLKILKLKSSYQRPKYD</sequence>
<name>A0AA39F9W3_9HYME</name>